<dbReference type="Proteomes" id="UP001139721">
    <property type="component" value="Unassembled WGS sequence"/>
</dbReference>
<dbReference type="Gene3D" id="2.40.10.10">
    <property type="entry name" value="Trypsin-like serine proteases"/>
    <property type="match status" value="1"/>
</dbReference>
<dbReference type="InterPro" id="IPR043504">
    <property type="entry name" value="Peptidase_S1_PA_chymotrypsin"/>
</dbReference>
<dbReference type="SUPFAM" id="SSF50494">
    <property type="entry name" value="Trypsin-like serine proteases"/>
    <property type="match status" value="1"/>
</dbReference>
<comment type="caution">
    <text evidence="1">The sequence shown here is derived from an EMBL/GenBank/DDBJ whole genome shotgun (WGS) entry which is preliminary data.</text>
</comment>
<reference evidence="1" key="1">
    <citation type="submission" date="2021-11" db="EMBL/GenBank/DDBJ databases">
        <title>Legionella maioricencis sp. nov., a new species isolated from hot water samples in Mallorca.</title>
        <authorList>
            <person name="Crespi S."/>
            <person name="Drasar V."/>
            <person name="Salva-Serra F."/>
            <person name="Jaen-Luchoro D."/>
            <person name="Pineiro-Iglesias B."/>
            <person name="Aliaga F."/>
            <person name="Fernandez-Juarez V."/>
            <person name="Coll G."/>
            <person name="Moore E.R.B."/>
            <person name="Bennasar-Figueras A."/>
        </authorList>
    </citation>
    <scope>NUCLEOTIDE SEQUENCE</scope>
    <source>
        <strain evidence="1">HCPI-6</strain>
    </source>
</reference>
<proteinExistence type="predicted"/>
<dbReference type="AlphaFoldDB" id="A0A9X2CZI5"/>
<evidence type="ECO:0008006" key="3">
    <source>
        <dbReference type="Google" id="ProtNLM"/>
    </source>
</evidence>
<dbReference type="RefSeq" id="WP_250421833.1">
    <property type="nucleotide sequence ID" value="NZ_JAJKBJ010000005.1"/>
</dbReference>
<protein>
    <recommendedName>
        <fullName evidence="3">Peptidase S1 domain-containing protein</fullName>
    </recommendedName>
</protein>
<sequence length="116" mass="12448">MGNYLGIWLPKEDGSLPNPLNEEGITKPVSPLAGILGSGDSGGPAWIKTDNGWAIAGVNSDGSGNAAYGDISWFPRVSSINKWIQQVMPEARLSNEYLIYVMSKKAHMLGLKSLET</sequence>
<dbReference type="EMBL" id="JAJKBJ010000005">
    <property type="protein sequence ID" value="MCL9683636.1"/>
    <property type="molecule type" value="Genomic_DNA"/>
</dbReference>
<accession>A0A9X2CZI5</accession>
<keyword evidence="2" id="KW-1185">Reference proteome</keyword>
<name>A0A9X2CZI5_9GAMM</name>
<evidence type="ECO:0000313" key="2">
    <source>
        <dbReference type="Proteomes" id="UP001139721"/>
    </source>
</evidence>
<dbReference type="InterPro" id="IPR009003">
    <property type="entry name" value="Peptidase_S1_PA"/>
</dbReference>
<gene>
    <name evidence="1" type="ORF">LOX96_05990</name>
</gene>
<evidence type="ECO:0000313" key="1">
    <source>
        <dbReference type="EMBL" id="MCL9683636.1"/>
    </source>
</evidence>
<organism evidence="1 2">
    <name type="scientific">Legionella maioricensis</name>
    <dbReference type="NCBI Taxonomy" id="2896528"/>
    <lineage>
        <taxon>Bacteria</taxon>
        <taxon>Pseudomonadati</taxon>
        <taxon>Pseudomonadota</taxon>
        <taxon>Gammaproteobacteria</taxon>
        <taxon>Legionellales</taxon>
        <taxon>Legionellaceae</taxon>
        <taxon>Legionella</taxon>
    </lineage>
</organism>